<dbReference type="AlphaFoldDB" id="H3RA91"/>
<gene>
    <name evidence="1" type="ORF">CKS_0615</name>
</gene>
<evidence type="ECO:0000313" key="1">
    <source>
        <dbReference type="EMBL" id="EHU02104.1"/>
    </source>
</evidence>
<organism evidence="1 2">
    <name type="scientific">Pantoea stewartii subsp. stewartii DC283</name>
    <dbReference type="NCBI Taxonomy" id="660596"/>
    <lineage>
        <taxon>Bacteria</taxon>
        <taxon>Pseudomonadati</taxon>
        <taxon>Pseudomonadota</taxon>
        <taxon>Gammaproteobacteria</taxon>
        <taxon>Enterobacterales</taxon>
        <taxon>Erwiniaceae</taxon>
        <taxon>Pantoea</taxon>
    </lineage>
</organism>
<proteinExistence type="predicted"/>
<protein>
    <submittedName>
        <fullName evidence="1">Uncharacterized protein</fullName>
    </submittedName>
</protein>
<accession>H3RA91</accession>
<evidence type="ECO:0000313" key="2">
    <source>
        <dbReference type="Proteomes" id="UP000005050"/>
    </source>
</evidence>
<dbReference type="Proteomes" id="UP000005050">
    <property type="component" value="Unassembled WGS sequence"/>
</dbReference>
<sequence>MTLKNSELRYFLAVISFGRYGSVQGLF</sequence>
<comment type="caution">
    <text evidence="1">The sequence shown here is derived from an EMBL/GenBank/DDBJ whole genome shotgun (WGS) entry which is preliminary data.</text>
</comment>
<name>H3RA91_PANSE</name>
<dbReference type="EMBL" id="AHIE01000002">
    <property type="protein sequence ID" value="EHU02104.1"/>
    <property type="molecule type" value="Genomic_DNA"/>
</dbReference>
<dbReference type="PATRIC" id="fig|660596.6.peg.849"/>
<reference evidence="1 2" key="1">
    <citation type="journal article" date="2012" name="Mol. Microbiol.">
        <title>The genetic and structural basis of two distinct terminal side branch residues in stewartan and amylovoran exopolysaccharides and their potential role in host adaptation.</title>
        <authorList>
            <person name="Wang X."/>
            <person name="Yang F."/>
            <person name="von Bodman S.B."/>
        </authorList>
    </citation>
    <scope>NUCLEOTIDE SEQUENCE [LARGE SCALE GENOMIC DNA]</scope>
    <source>
        <strain evidence="1 2">DC283</strain>
    </source>
</reference>